<reference evidence="1" key="1">
    <citation type="journal article" date="2021" name="New Phytol.">
        <title>Evolutionary innovations through gain and loss of genes in the ectomycorrhizal Boletales.</title>
        <authorList>
            <person name="Wu G."/>
            <person name="Miyauchi S."/>
            <person name="Morin E."/>
            <person name="Kuo A."/>
            <person name="Drula E."/>
            <person name="Varga T."/>
            <person name="Kohler A."/>
            <person name="Feng B."/>
            <person name="Cao Y."/>
            <person name="Lipzen A."/>
            <person name="Daum C."/>
            <person name="Hundley H."/>
            <person name="Pangilinan J."/>
            <person name="Johnson J."/>
            <person name="Barry K."/>
            <person name="LaButti K."/>
            <person name="Ng V."/>
            <person name="Ahrendt S."/>
            <person name="Min B."/>
            <person name="Choi I.G."/>
            <person name="Park H."/>
            <person name="Plett J.M."/>
            <person name="Magnuson J."/>
            <person name="Spatafora J.W."/>
            <person name="Nagy L.G."/>
            <person name="Henrissat B."/>
            <person name="Grigoriev I.V."/>
            <person name="Yang Z.L."/>
            <person name="Xu J."/>
            <person name="Martin F.M."/>
        </authorList>
    </citation>
    <scope>NUCLEOTIDE SEQUENCE</scope>
    <source>
        <strain evidence="1">ATCC 28755</strain>
    </source>
</reference>
<evidence type="ECO:0000313" key="2">
    <source>
        <dbReference type="Proteomes" id="UP000790377"/>
    </source>
</evidence>
<accession>A0ACB8AC45</accession>
<name>A0ACB8AC45_9AGAM</name>
<organism evidence="1 2">
    <name type="scientific">Hygrophoropsis aurantiaca</name>
    <dbReference type="NCBI Taxonomy" id="72124"/>
    <lineage>
        <taxon>Eukaryota</taxon>
        <taxon>Fungi</taxon>
        <taxon>Dikarya</taxon>
        <taxon>Basidiomycota</taxon>
        <taxon>Agaricomycotina</taxon>
        <taxon>Agaricomycetes</taxon>
        <taxon>Agaricomycetidae</taxon>
        <taxon>Boletales</taxon>
        <taxon>Coniophorineae</taxon>
        <taxon>Hygrophoropsidaceae</taxon>
        <taxon>Hygrophoropsis</taxon>
    </lineage>
</organism>
<protein>
    <submittedName>
        <fullName evidence="1">Uncharacterized protein</fullName>
    </submittedName>
</protein>
<sequence>MLTPRLRSHTCDPSVMQTSPEPSSSVTGLKRSRALSEEPMVEEEVPPQPKLTGPIIVEVFTHKSLRIACGARYRDNERLSILGKQVLDMITTQLLFFRKPNLKAEEIRAQKQMLLNDETIDIWSKLYRMRDELRCDPLFLPNVTMPEQGRLLFDAYLGAVFEEHGLDVVQEWIGALLRLSTNLLDDQPFDLGPPIGAEQSAKKIKLEDNSMVIEIPPPPLSSNHNNPYVQPTLPPGPPPFQSPSPPRSLPNPLAPAQPNIAFLPLFNQTATHRGVTVNYPATFTGPPHARQWIITCVVNGIEKGKGSGTSKQLAREQAARAAYYAMGWAPRG</sequence>
<proteinExistence type="predicted"/>
<dbReference type="Proteomes" id="UP000790377">
    <property type="component" value="Unassembled WGS sequence"/>
</dbReference>
<gene>
    <name evidence="1" type="ORF">BJ138DRAFT_1064608</name>
</gene>
<keyword evidence="2" id="KW-1185">Reference proteome</keyword>
<evidence type="ECO:0000313" key="1">
    <source>
        <dbReference type="EMBL" id="KAH7910698.1"/>
    </source>
</evidence>
<comment type="caution">
    <text evidence="1">The sequence shown here is derived from an EMBL/GenBank/DDBJ whole genome shotgun (WGS) entry which is preliminary data.</text>
</comment>
<dbReference type="EMBL" id="MU267703">
    <property type="protein sequence ID" value="KAH7910698.1"/>
    <property type="molecule type" value="Genomic_DNA"/>
</dbReference>